<name>D7U6U5_VITVI</name>
<organism evidence="1 2">
    <name type="scientific">Vitis vinifera</name>
    <name type="common">Grape</name>
    <dbReference type="NCBI Taxonomy" id="29760"/>
    <lineage>
        <taxon>Eukaryota</taxon>
        <taxon>Viridiplantae</taxon>
        <taxon>Streptophyta</taxon>
        <taxon>Embryophyta</taxon>
        <taxon>Tracheophyta</taxon>
        <taxon>Spermatophyta</taxon>
        <taxon>Magnoliopsida</taxon>
        <taxon>eudicotyledons</taxon>
        <taxon>Gunneridae</taxon>
        <taxon>Pentapetalae</taxon>
        <taxon>rosids</taxon>
        <taxon>Vitales</taxon>
        <taxon>Vitaceae</taxon>
        <taxon>Viteae</taxon>
        <taxon>Vitis</taxon>
    </lineage>
</organism>
<evidence type="ECO:0000313" key="1">
    <source>
        <dbReference type="EMBL" id="CBI38465.3"/>
    </source>
</evidence>
<dbReference type="Proteomes" id="UP000009183">
    <property type="component" value="Unassembled WGS sequence, unordered"/>
</dbReference>
<sequence>MHSSMDMEREIPFLLESNLVVTETSEPCDNRLEHIFVNEALITELYPR</sequence>
<dbReference type="PaxDb" id="29760-VIT_00s0437g00020.t01"/>
<keyword evidence="2" id="KW-1185">Reference proteome</keyword>
<gene>
    <name evidence="1" type="ORF">VIT_00s0437g00020</name>
</gene>
<dbReference type="STRING" id="29760.D7U6U5"/>
<dbReference type="HOGENOM" id="CLU_3161067_0_0_1"/>
<dbReference type="InParanoid" id="D7U6U5"/>
<accession>D7U6U5</accession>
<reference evidence="2" key="1">
    <citation type="journal article" date="2007" name="Nature">
        <title>The grapevine genome sequence suggests ancestral hexaploidization in major angiosperm phyla.</title>
        <authorList>
            <consortium name="The French-Italian Public Consortium for Grapevine Genome Characterization."/>
            <person name="Jaillon O."/>
            <person name="Aury J.-M."/>
            <person name="Noel B."/>
            <person name="Policriti A."/>
            <person name="Clepet C."/>
            <person name="Casagrande A."/>
            <person name="Choisne N."/>
            <person name="Aubourg S."/>
            <person name="Vitulo N."/>
            <person name="Jubin C."/>
            <person name="Vezzi A."/>
            <person name="Legeai F."/>
            <person name="Hugueney P."/>
            <person name="Dasilva C."/>
            <person name="Horner D."/>
            <person name="Mica E."/>
            <person name="Jublot D."/>
            <person name="Poulain J."/>
            <person name="Bruyere C."/>
            <person name="Billault A."/>
            <person name="Segurens B."/>
            <person name="Gouyvenoux M."/>
            <person name="Ugarte E."/>
            <person name="Cattonaro F."/>
            <person name="Anthouard V."/>
            <person name="Vico V."/>
            <person name="Del Fabbro C."/>
            <person name="Alaux M."/>
            <person name="Di Gaspero G."/>
            <person name="Dumas V."/>
            <person name="Felice N."/>
            <person name="Paillard S."/>
            <person name="Juman I."/>
            <person name="Moroldo M."/>
            <person name="Scalabrin S."/>
            <person name="Canaguier A."/>
            <person name="Le Clainche I."/>
            <person name="Malacrida G."/>
            <person name="Durand E."/>
            <person name="Pesole G."/>
            <person name="Laucou V."/>
            <person name="Chatelet P."/>
            <person name="Merdinoglu D."/>
            <person name="Delledonne M."/>
            <person name="Pezzotti M."/>
            <person name="Lecharny A."/>
            <person name="Scarpelli C."/>
            <person name="Artiguenave F."/>
            <person name="Pe M.E."/>
            <person name="Valle G."/>
            <person name="Morgante M."/>
            <person name="Caboche M."/>
            <person name="Adam-Blondon A.-F."/>
            <person name="Weissenbach J."/>
            <person name="Quetier F."/>
            <person name="Wincker P."/>
        </authorList>
    </citation>
    <scope>NUCLEOTIDE SEQUENCE [LARGE SCALE GENOMIC DNA]</scope>
    <source>
        <strain evidence="2">cv. Pinot noir / PN40024</strain>
    </source>
</reference>
<evidence type="ECO:0000313" key="2">
    <source>
        <dbReference type="Proteomes" id="UP000009183"/>
    </source>
</evidence>
<dbReference type="EMBL" id="FN596546">
    <property type="protein sequence ID" value="CBI38465.3"/>
    <property type="molecule type" value="Genomic_DNA"/>
</dbReference>
<protein>
    <submittedName>
        <fullName evidence="1">Uncharacterized protein</fullName>
    </submittedName>
</protein>
<dbReference type="AlphaFoldDB" id="D7U6U5"/>
<proteinExistence type="predicted"/>